<feature type="transmembrane region" description="Helical" evidence="9">
    <location>
        <begin position="158"/>
        <end position="182"/>
    </location>
</feature>
<feature type="transmembrane region" description="Helical" evidence="9">
    <location>
        <begin position="684"/>
        <end position="702"/>
    </location>
</feature>
<dbReference type="eggNOG" id="KOG1397">
    <property type="taxonomic scope" value="Eukaryota"/>
</dbReference>
<dbReference type="GeneID" id="11530893"/>
<evidence type="ECO:0000256" key="7">
    <source>
        <dbReference type="ARBA" id="ARBA00023136"/>
    </source>
</evidence>
<feature type="transmembrane region" description="Helical" evidence="9">
    <location>
        <begin position="510"/>
        <end position="530"/>
    </location>
</feature>
<dbReference type="PANTHER" id="PTHR31503:SF10">
    <property type="entry name" value="VNX1 PROTEIN"/>
    <property type="match status" value="1"/>
</dbReference>
<protein>
    <recommendedName>
        <fullName evidence="10">Sodium/calcium exchanger membrane region domain-containing protein</fullName>
    </recommendedName>
</protein>
<evidence type="ECO:0000256" key="1">
    <source>
        <dbReference type="ARBA" id="ARBA00004127"/>
    </source>
</evidence>
<evidence type="ECO:0000259" key="10">
    <source>
        <dbReference type="Pfam" id="PF01699"/>
    </source>
</evidence>
<dbReference type="Gene3D" id="1.20.1420.30">
    <property type="entry name" value="NCX, central ion-binding region"/>
    <property type="match status" value="2"/>
</dbReference>
<keyword evidence="3" id="KW-0813">Transport</keyword>
<evidence type="ECO:0000256" key="2">
    <source>
        <dbReference type="ARBA" id="ARBA00008170"/>
    </source>
</evidence>
<evidence type="ECO:0000256" key="8">
    <source>
        <dbReference type="SAM" id="MobiDB-lite"/>
    </source>
</evidence>
<evidence type="ECO:0000256" key="9">
    <source>
        <dbReference type="SAM" id="Phobius"/>
    </source>
</evidence>
<sequence length="847" mass="96140">MVYTSHSHDSGSPLFTSKSRDKRASKTLYLNTARTSSSLPDLNKLNDSIAPKLDGNEMSIFSNTSTNNHEQASDRIDADYIIEHFHVISEENVGSSVSSSSVDLRGMQSLVNEMHPFGLKLWKPAIYIKKRTIEQTLYQDTHELLNHKISIFAKLSNLMWLCTVGSVLFLVLMIIRTLLLILDIFVMDPLLQRFIDCYKNFAYYLLHPFGKVVYLKDQRPTKLLIINDRRKEYGSTDNQHRDVGYGAEINNTEQVNFQKSKNFLKSSLRVSTRKESESFKFPIIEFLNNVIVLNLIRAILYVTSIFLHLCVFPIPLSDILWNVSDTLKEDPLQLEFLPLQDYQQLCSEQNEHTDLRYLYSTLKVAEKYYTKFTYNGINIIISNLLCFAVLTISNYYILYRYFNIENFITDPILFFIMCLVSMIPLSFYIGQSIVSISAKSSIGLSAVINAFFSSIVEILMYCIALNHHEGLIVEGAIIGSILGSILLLPGSAMCSGAIKKKIQKYNPASAGITSILLIFSSILICIPSIIDIVYGEYGFECGSAYKTTQRYLSTAMDTCHVIRYELKYNDFYRHKIVHVSQLSSVILFSAYVIGLWYTLKTHALIVWSFKNSTVSNDIEMEAIAVPENASEVLLAPILNDLEGNRTEQDSQNELNRNQARGKHAHKSRLSLQSETSNWSKRRSIFILLVSTVVYAIIANILIESLDELMQTYSETIHPKLVGLTVIALVPNTTEFVNAISFAMQGNMPLSMEIGSAYSLQVCLLQIPALVLYSTIKMAVTSDKTSINVRADLFSMVFPIWDIICLLTSNFMFTYIFSEGDSNYFKGSIIIMLYLILIPGFYLQTERT</sequence>
<dbReference type="PANTHER" id="PTHR31503">
    <property type="entry name" value="VACUOLAR CALCIUM ION TRANSPORTER"/>
    <property type="match status" value="1"/>
</dbReference>
<feature type="compositionally biased region" description="Polar residues" evidence="8">
    <location>
        <begin position="649"/>
        <end position="658"/>
    </location>
</feature>
<dbReference type="GO" id="GO:0006874">
    <property type="term" value="P:intracellular calcium ion homeostasis"/>
    <property type="evidence" value="ECO:0007669"/>
    <property type="project" value="TreeGrafter"/>
</dbReference>
<dbReference type="GO" id="GO:0012505">
    <property type="term" value="C:endomembrane system"/>
    <property type="evidence" value="ECO:0007669"/>
    <property type="project" value="UniProtKB-SubCell"/>
</dbReference>
<feature type="transmembrane region" description="Helical" evidence="9">
    <location>
        <begin position="476"/>
        <end position="498"/>
    </location>
</feature>
<feature type="transmembrane region" description="Helical" evidence="9">
    <location>
        <begin position="442"/>
        <end position="464"/>
    </location>
</feature>
<feature type="transmembrane region" description="Helical" evidence="9">
    <location>
        <begin position="757"/>
        <end position="775"/>
    </location>
</feature>
<keyword evidence="5 9" id="KW-1133">Transmembrane helix</keyword>
<evidence type="ECO:0000313" key="12">
    <source>
        <dbReference type="Proteomes" id="UP000005666"/>
    </source>
</evidence>
<organism evidence="11 12">
    <name type="scientific">Tetrapisispora phaffii (strain ATCC 24235 / CBS 4417 / NBRC 1672 / NRRL Y-8282 / UCD 70-5)</name>
    <name type="common">Yeast</name>
    <name type="synonym">Fabospora phaffii</name>
    <dbReference type="NCBI Taxonomy" id="1071381"/>
    <lineage>
        <taxon>Eukaryota</taxon>
        <taxon>Fungi</taxon>
        <taxon>Dikarya</taxon>
        <taxon>Ascomycota</taxon>
        <taxon>Saccharomycotina</taxon>
        <taxon>Saccharomycetes</taxon>
        <taxon>Saccharomycetales</taxon>
        <taxon>Saccharomycetaceae</taxon>
        <taxon>Tetrapisispora</taxon>
    </lineage>
</organism>
<dbReference type="EMBL" id="HE612871">
    <property type="protein sequence ID" value="CCE66309.1"/>
    <property type="molecule type" value="Genomic_DNA"/>
</dbReference>
<evidence type="ECO:0000256" key="5">
    <source>
        <dbReference type="ARBA" id="ARBA00022989"/>
    </source>
</evidence>
<dbReference type="OrthoDB" id="16982at2759"/>
<feature type="transmembrane region" description="Helical" evidence="9">
    <location>
        <begin position="291"/>
        <end position="312"/>
    </location>
</feature>
<proteinExistence type="inferred from homology"/>
<feature type="transmembrane region" description="Helical" evidence="9">
    <location>
        <begin position="796"/>
        <end position="817"/>
    </location>
</feature>
<dbReference type="HOGENOM" id="CLU_001583_0_0_1"/>
<evidence type="ECO:0000256" key="3">
    <source>
        <dbReference type="ARBA" id="ARBA00022448"/>
    </source>
</evidence>
<keyword evidence="4 9" id="KW-0812">Transmembrane</keyword>
<feature type="transmembrane region" description="Helical" evidence="9">
    <location>
        <begin position="823"/>
        <end position="842"/>
    </location>
</feature>
<feature type="transmembrane region" description="Helical" evidence="9">
    <location>
        <begin position="576"/>
        <end position="599"/>
    </location>
</feature>
<keyword evidence="6" id="KW-0406">Ion transport</keyword>
<dbReference type="RefSeq" id="XP_003688743.1">
    <property type="nucleotide sequence ID" value="XM_003688695.1"/>
</dbReference>
<comment type="similarity">
    <text evidence="2">Belongs to the Ca(2+):cation antiporter (CaCA) (TC 2.A.19) family.</text>
</comment>
<comment type="subcellular location">
    <subcellularLocation>
        <location evidence="1">Endomembrane system</location>
        <topology evidence="1">Multi-pass membrane protein</topology>
    </subcellularLocation>
</comment>
<evidence type="ECO:0000256" key="6">
    <source>
        <dbReference type="ARBA" id="ARBA00023065"/>
    </source>
</evidence>
<keyword evidence="12" id="KW-1185">Reference proteome</keyword>
<dbReference type="InterPro" id="IPR004837">
    <property type="entry name" value="NaCa_Exmemb"/>
</dbReference>
<dbReference type="GO" id="GO:0005774">
    <property type="term" value="C:vacuolar membrane"/>
    <property type="evidence" value="ECO:0007669"/>
    <property type="project" value="UniProtKB-ARBA"/>
</dbReference>
<dbReference type="Proteomes" id="UP000005666">
    <property type="component" value="Chromosome 16"/>
</dbReference>
<dbReference type="OMA" id="ILICIPS"/>
<dbReference type="STRING" id="1071381.G8C2D1"/>
<gene>
    <name evidence="11" type="primary">TPHA0P01510</name>
    <name evidence="11" type="ordered locus">TPHA_0P01510</name>
</gene>
<evidence type="ECO:0000313" key="11">
    <source>
        <dbReference type="EMBL" id="CCE66309.1"/>
    </source>
</evidence>
<dbReference type="GO" id="GO:0015369">
    <property type="term" value="F:calcium:proton antiporter activity"/>
    <property type="evidence" value="ECO:0007669"/>
    <property type="project" value="TreeGrafter"/>
</dbReference>
<feature type="domain" description="Sodium/calcium exchanger membrane region" evidence="10">
    <location>
        <begin position="683"/>
        <end position="837"/>
    </location>
</feature>
<dbReference type="AlphaFoldDB" id="G8C2D1"/>
<feature type="transmembrane region" description="Helical" evidence="9">
    <location>
        <begin position="377"/>
        <end position="399"/>
    </location>
</feature>
<dbReference type="InterPro" id="IPR044880">
    <property type="entry name" value="NCX_ion-bd_dom_sf"/>
</dbReference>
<dbReference type="Pfam" id="PF01699">
    <property type="entry name" value="Na_Ca_ex"/>
    <property type="match status" value="2"/>
</dbReference>
<feature type="domain" description="Sodium/calcium exchanger membrane region" evidence="10">
    <location>
        <begin position="412"/>
        <end position="597"/>
    </location>
</feature>
<accession>G8C2D1</accession>
<evidence type="ECO:0000256" key="4">
    <source>
        <dbReference type="ARBA" id="ARBA00022692"/>
    </source>
</evidence>
<feature type="transmembrane region" description="Helical" evidence="9">
    <location>
        <begin position="411"/>
        <end position="430"/>
    </location>
</feature>
<dbReference type="KEGG" id="tpf:TPHA_0P01510"/>
<feature type="region of interest" description="Disordered" evidence="8">
    <location>
        <begin position="645"/>
        <end position="666"/>
    </location>
</feature>
<keyword evidence="7 9" id="KW-0472">Membrane</keyword>
<dbReference type="InterPro" id="IPR004713">
    <property type="entry name" value="CaH_exchang"/>
</dbReference>
<name>G8C2D1_TETPH</name>
<reference evidence="11 12" key="1">
    <citation type="journal article" date="2011" name="Proc. Natl. Acad. Sci. U.S.A.">
        <title>Evolutionary erosion of yeast sex chromosomes by mating-type switching accidents.</title>
        <authorList>
            <person name="Gordon J.L."/>
            <person name="Armisen D."/>
            <person name="Proux-Wera E."/>
            <person name="Oheigeartaigh S.S."/>
            <person name="Byrne K.P."/>
            <person name="Wolfe K.H."/>
        </authorList>
    </citation>
    <scope>NUCLEOTIDE SEQUENCE [LARGE SCALE GENOMIC DNA]</scope>
    <source>
        <strain evidence="12">ATCC 24235 / CBS 4417 / NBRC 1672 / NRRL Y-8282 / UCD 70-5</strain>
    </source>
</reference>